<name>A0A7G7CR98_9CORY</name>
<dbReference type="AlphaFoldDB" id="A0A7G7CR98"/>
<evidence type="ECO:0000313" key="3">
    <source>
        <dbReference type="EMBL" id="QNE90114.1"/>
    </source>
</evidence>
<dbReference type="Pfam" id="PF14542">
    <property type="entry name" value="Acetyltransf_CG"/>
    <property type="match status" value="1"/>
</dbReference>
<reference evidence="3 4" key="1">
    <citation type="submission" date="2020-07" db="EMBL/GenBank/DDBJ databases">
        <title>Complete genome and description of Corynebacterium incognita strain Marseille-Q3630 sp. nov.</title>
        <authorList>
            <person name="Boxberger M."/>
        </authorList>
    </citation>
    <scope>NUCLEOTIDE SEQUENCE [LARGE SCALE GENOMIC DNA]</scope>
    <source>
        <strain evidence="3 4">Marseille-Q3630</strain>
    </source>
</reference>
<evidence type="ECO:0000259" key="2">
    <source>
        <dbReference type="PROSITE" id="PS51729"/>
    </source>
</evidence>
<dbReference type="PROSITE" id="PS51729">
    <property type="entry name" value="GNAT_YJDJ"/>
    <property type="match status" value="1"/>
</dbReference>
<sequence length="119" mass="12703">MTNADGKNAESNPAVEVRQDVENSRFVVTVDGHEAGFAAYNEGTPSAGADATVEPAANVREFDHTEIYPEFQGRGLSKPLIQAALDATRTESLKVVPTCSAVQGFIDKTPDYQDMVAEG</sequence>
<dbReference type="EMBL" id="CP059404">
    <property type="protein sequence ID" value="QNE90114.1"/>
    <property type="molecule type" value="Genomic_DNA"/>
</dbReference>
<dbReference type="PANTHER" id="PTHR31435:SF10">
    <property type="entry name" value="BSR4717 PROTEIN"/>
    <property type="match status" value="1"/>
</dbReference>
<proteinExistence type="predicted"/>
<dbReference type="PANTHER" id="PTHR31435">
    <property type="entry name" value="PROTEIN NATD1"/>
    <property type="match status" value="1"/>
</dbReference>
<dbReference type="InterPro" id="IPR016181">
    <property type="entry name" value="Acyl_CoA_acyltransferase"/>
</dbReference>
<feature type="compositionally biased region" description="Polar residues" evidence="1">
    <location>
        <begin position="1"/>
        <end position="11"/>
    </location>
</feature>
<dbReference type="InterPro" id="IPR031165">
    <property type="entry name" value="GNAT_YJDJ"/>
</dbReference>
<protein>
    <submittedName>
        <fullName evidence="3">N-acetyltransferase</fullName>
    </submittedName>
</protein>
<feature type="domain" description="N-acetyltransferase" evidence="2">
    <location>
        <begin position="18"/>
        <end position="117"/>
    </location>
</feature>
<dbReference type="SUPFAM" id="SSF55729">
    <property type="entry name" value="Acyl-CoA N-acyltransferases (Nat)"/>
    <property type="match status" value="1"/>
</dbReference>
<dbReference type="Proteomes" id="UP000515743">
    <property type="component" value="Chromosome"/>
</dbReference>
<gene>
    <name evidence="3" type="ORF">H0194_03675</name>
</gene>
<keyword evidence="4" id="KW-1185">Reference proteome</keyword>
<accession>A0A7G7CR98</accession>
<dbReference type="RefSeq" id="WP_185176487.1">
    <property type="nucleotide sequence ID" value="NZ_CP059404.1"/>
</dbReference>
<keyword evidence="3" id="KW-0808">Transferase</keyword>
<organism evidence="3 4">
    <name type="scientific">Corynebacterium incognita</name>
    <dbReference type="NCBI Taxonomy" id="2754725"/>
    <lineage>
        <taxon>Bacteria</taxon>
        <taxon>Bacillati</taxon>
        <taxon>Actinomycetota</taxon>
        <taxon>Actinomycetes</taxon>
        <taxon>Mycobacteriales</taxon>
        <taxon>Corynebacteriaceae</taxon>
        <taxon>Corynebacterium</taxon>
    </lineage>
</organism>
<evidence type="ECO:0000256" key="1">
    <source>
        <dbReference type="SAM" id="MobiDB-lite"/>
    </source>
</evidence>
<evidence type="ECO:0000313" key="4">
    <source>
        <dbReference type="Proteomes" id="UP000515743"/>
    </source>
</evidence>
<dbReference type="GO" id="GO:0016740">
    <property type="term" value="F:transferase activity"/>
    <property type="evidence" value="ECO:0007669"/>
    <property type="project" value="UniProtKB-KW"/>
</dbReference>
<feature type="region of interest" description="Disordered" evidence="1">
    <location>
        <begin position="1"/>
        <end position="20"/>
    </location>
</feature>
<dbReference type="KEGG" id="cik:H0194_03675"/>
<dbReference type="InterPro" id="IPR045057">
    <property type="entry name" value="Gcn5-rel_NAT"/>
</dbReference>
<dbReference type="Gene3D" id="3.40.630.30">
    <property type="match status" value="1"/>
</dbReference>